<dbReference type="OrthoDB" id="2526171at2759"/>
<protein>
    <submittedName>
        <fullName evidence="2">Uncharacterized protein</fullName>
    </submittedName>
</protein>
<dbReference type="EMBL" id="WHVB01000013">
    <property type="protein sequence ID" value="KAF8477802.1"/>
    <property type="molecule type" value="Genomic_DNA"/>
</dbReference>
<sequence>MSLRGVLAALLSSSFFFSSLAAAAVSAPCTASYAWTINSLNQSPCMVAAYMMSTCNGGSFVISPLLDSNQSYAGPSADGHDGSDLCKCNTIAYSLLSACDACQGSGWISFPNLVPPGTSVPRWAIVDVLINGTWSPSEVQSTGGPEAGPGTSIPTPMYVLSYPALGSWALEPSGSD</sequence>
<organism evidence="2 3">
    <name type="scientific">Russula ochroleuca</name>
    <dbReference type="NCBI Taxonomy" id="152965"/>
    <lineage>
        <taxon>Eukaryota</taxon>
        <taxon>Fungi</taxon>
        <taxon>Dikarya</taxon>
        <taxon>Basidiomycota</taxon>
        <taxon>Agaricomycotina</taxon>
        <taxon>Agaricomycetes</taxon>
        <taxon>Russulales</taxon>
        <taxon>Russulaceae</taxon>
        <taxon>Russula</taxon>
    </lineage>
</organism>
<dbReference type="Proteomes" id="UP000759537">
    <property type="component" value="Unassembled WGS sequence"/>
</dbReference>
<reference evidence="2" key="2">
    <citation type="journal article" date="2020" name="Nat. Commun.">
        <title>Large-scale genome sequencing of mycorrhizal fungi provides insights into the early evolution of symbiotic traits.</title>
        <authorList>
            <person name="Miyauchi S."/>
            <person name="Kiss E."/>
            <person name="Kuo A."/>
            <person name="Drula E."/>
            <person name="Kohler A."/>
            <person name="Sanchez-Garcia M."/>
            <person name="Morin E."/>
            <person name="Andreopoulos B."/>
            <person name="Barry K.W."/>
            <person name="Bonito G."/>
            <person name="Buee M."/>
            <person name="Carver A."/>
            <person name="Chen C."/>
            <person name="Cichocki N."/>
            <person name="Clum A."/>
            <person name="Culley D."/>
            <person name="Crous P.W."/>
            <person name="Fauchery L."/>
            <person name="Girlanda M."/>
            <person name="Hayes R.D."/>
            <person name="Keri Z."/>
            <person name="LaButti K."/>
            <person name="Lipzen A."/>
            <person name="Lombard V."/>
            <person name="Magnuson J."/>
            <person name="Maillard F."/>
            <person name="Murat C."/>
            <person name="Nolan M."/>
            <person name="Ohm R.A."/>
            <person name="Pangilinan J."/>
            <person name="Pereira M.F."/>
            <person name="Perotto S."/>
            <person name="Peter M."/>
            <person name="Pfister S."/>
            <person name="Riley R."/>
            <person name="Sitrit Y."/>
            <person name="Stielow J.B."/>
            <person name="Szollosi G."/>
            <person name="Zifcakova L."/>
            <person name="Stursova M."/>
            <person name="Spatafora J.W."/>
            <person name="Tedersoo L."/>
            <person name="Vaario L.M."/>
            <person name="Yamada A."/>
            <person name="Yan M."/>
            <person name="Wang P."/>
            <person name="Xu J."/>
            <person name="Bruns T."/>
            <person name="Baldrian P."/>
            <person name="Vilgalys R."/>
            <person name="Dunand C."/>
            <person name="Henrissat B."/>
            <person name="Grigoriev I.V."/>
            <person name="Hibbett D."/>
            <person name="Nagy L.G."/>
            <person name="Martin F.M."/>
        </authorList>
    </citation>
    <scope>NUCLEOTIDE SEQUENCE</scope>
    <source>
        <strain evidence="2">Prilba</strain>
    </source>
</reference>
<feature type="signal peptide" evidence="1">
    <location>
        <begin position="1"/>
        <end position="23"/>
    </location>
</feature>
<proteinExistence type="predicted"/>
<comment type="caution">
    <text evidence="2">The sequence shown here is derived from an EMBL/GenBank/DDBJ whole genome shotgun (WGS) entry which is preliminary data.</text>
</comment>
<evidence type="ECO:0000256" key="1">
    <source>
        <dbReference type="SAM" id="SignalP"/>
    </source>
</evidence>
<evidence type="ECO:0000313" key="2">
    <source>
        <dbReference type="EMBL" id="KAF8477802.1"/>
    </source>
</evidence>
<reference evidence="2" key="1">
    <citation type="submission" date="2019-10" db="EMBL/GenBank/DDBJ databases">
        <authorList>
            <consortium name="DOE Joint Genome Institute"/>
            <person name="Kuo A."/>
            <person name="Miyauchi S."/>
            <person name="Kiss E."/>
            <person name="Drula E."/>
            <person name="Kohler A."/>
            <person name="Sanchez-Garcia M."/>
            <person name="Andreopoulos B."/>
            <person name="Barry K.W."/>
            <person name="Bonito G."/>
            <person name="Buee M."/>
            <person name="Carver A."/>
            <person name="Chen C."/>
            <person name="Cichocki N."/>
            <person name="Clum A."/>
            <person name="Culley D."/>
            <person name="Crous P.W."/>
            <person name="Fauchery L."/>
            <person name="Girlanda M."/>
            <person name="Hayes R."/>
            <person name="Keri Z."/>
            <person name="LaButti K."/>
            <person name="Lipzen A."/>
            <person name="Lombard V."/>
            <person name="Magnuson J."/>
            <person name="Maillard F."/>
            <person name="Morin E."/>
            <person name="Murat C."/>
            <person name="Nolan M."/>
            <person name="Ohm R."/>
            <person name="Pangilinan J."/>
            <person name="Pereira M."/>
            <person name="Perotto S."/>
            <person name="Peter M."/>
            <person name="Riley R."/>
            <person name="Sitrit Y."/>
            <person name="Stielow B."/>
            <person name="Szollosi G."/>
            <person name="Zifcakova L."/>
            <person name="Stursova M."/>
            <person name="Spatafora J.W."/>
            <person name="Tedersoo L."/>
            <person name="Vaario L.-M."/>
            <person name="Yamada A."/>
            <person name="Yan M."/>
            <person name="Wang P."/>
            <person name="Xu J."/>
            <person name="Bruns T."/>
            <person name="Baldrian P."/>
            <person name="Vilgalys R."/>
            <person name="Henrissat B."/>
            <person name="Grigoriev I.V."/>
            <person name="Hibbett D."/>
            <person name="Nagy L.G."/>
            <person name="Martin F.M."/>
        </authorList>
    </citation>
    <scope>NUCLEOTIDE SEQUENCE</scope>
    <source>
        <strain evidence="2">Prilba</strain>
    </source>
</reference>
<keyword evidence="3" id="KW-1185">Reference proteome</keyword>
<evidence type="ECO:0000313" key="3">
    <source>
        <dbReference type="Proteomes" id="UP000759537"/>
    </source>
</evidence>
<dbReference type="AlphaFoldDB" id="A0A9P5MSN9"/>
<gene>
    <name evidence="2" type="ORF">DFH94DRAFT_846164</name>
</gene>
<accession>A0A9P5MSN9</accession>
<feature type="chain" id="PRO_5040494984" evidence="1">
    <location>
        <begin position="24"/>
        <end position="176"/>
    </location>
</feature>
<name>A0A9P5MSN9_9AGAM</name>
<keyword evidence="1" id="KW-0732">Signal</keyword>